<comment type="similarity">
    <text evidence="3">Belongs to the 'GDXG' lipolytic enzyme family.</text>
</comment>
<evidence type="ECO:0000256" key="10">
    <source>
        <dbReference type="SAM" id="MobiDB-lite"/>
    </source>
</evidence>
<name>A0A813G6H9_POLGL</name>
<feature type="transmembrane region" description="Helical" evidence="11">
    <location>
        <begin position="698"/>
        <end position="720"/>
    </location>
</feature>
<feature type="transmembrane region" description="Helical" evidence="11">
    <location>
        <begin position="262"/>
        <end position="286"/>
    </location>
</feature>
<feature type="domain" description="Helicase C-terminal" evidence="12">
    <location>
        <begin position="1528"/>
        <end position="1679"/>
    </location>
</feature>
<feature type="compositionally biased region" description="Acidic residues" evidence="10">
    <location>
        <begin position="1688"/>
        <end position="1697"/>
    </location>
</feature>
<keyword evidence="14" id="KW-1185">Reference proteome</keyword>
<dbReference type="InterPro" id="IPR001650">
    <property type="entry name" value="Helicase_C-like"/>
</dbReference>
<dbReference type="PROSITE" id="PS01174">
    <property type="entry name" value="LIPASE_GDXG_SER"/>
    <property type="match status" value="1"/>
</dbReference>
<feature type="active site" evidence="9">
    <location>
        <position position="1120"/>
    </location>
</feature>
<evidence type="ECO:0000256" key="1">
    <source>
        <dbReference type="ARBA" id="ARBA00004651"/>
    </source>
</evidence>
<dbReference type="InterPro" id="IPR002168">
    <property type="entry name" value="Lipase_GDXG_HIS_AS"/>
</dbReference>
<feature type="compositionally biased region" description="Acidic residues" evidence="10">
    <location>
        <begin position="1810"/>
        <end position="1827"/>
    </location>
</feature>
<dbReference type="SUPFAM" id="SSF82866">
    <property type="entry name" value="Multidrug efflux transporter AcrB transmembrane domain"/>
    <property type="match status" value="2"/>
</dbReference>
<dbReference type="GO" id="GO:0016787">
    <property type="term" value="F:hydrolase activity"/>
    <property type="evidence" value="ECO:0007669"/>
    <property type="project" value="UniProtKB-KW"/>
</dbReference>
<dbReference type="Proteomes" id="UP000654075">
    <property type="component" value="Unassembled WGS sequence"/>
</dbReference>
<evidence type="ECO:0000256" key="5">
    <source>
        <dbReference type="ARBA" id="ARBA00022692"/>
    </source>
</evidence>
<keyword evidence="8 11" id="KW-0472">Membrane</keyword>
<dbReference type="SUPFAM" id="SSF52540">
    <property type="entry name" value="P-loop containing nucleoside triphosphate hydrolases"/>
    <property type="match status" value="1"/>
</dbReference>
<comment type="similarity">
    <text evidence="2">Belongs to the resistance-nodulation-cell division (RND) (TC 2.A.6) family. MmpL subfamily.</text>
</comment>
<keyword evidence="6" id="KW-0378">Hydrolase</keyword>
<evidence type="ECO:0000256" key="7">
    <source>
        <dbReference type="ARBA" id="ARBA00022989"/>
    </source>
</evidence>
<dbReference type="OrthoDB" id="438641at2759"/>
<keyword evidence="4" id="KW-1003">Cell membrane</keyword>
<proteinExistence type="inferred from homology"/>
<feature type="transmembrane region" description="Helical" evidence="11">
    <location>
        <begin position="52"/>
        <end position="74"/>
    </location>
</feature>
<feature type="compositionally biased region" description="Basic residues" evidence="10">
    <location>
        <begin position="1672"/>
        <end position="1683"/>
    </location>
</feature>
<evidence type="ECO:0000313" key="14">
    <source>
        <dbReference type="Proteomes" id="UP000654075"/>
    </source>
</evidence>
<keyword evidence="7 11" id="KW-1133">Transmembrane helix</keyword>
<dbReference type="InterPro" id="IPR013094">
    <property type="entry name" value="AB_hydrolase_3"/>
</dbReference>
<reference evidence="13" key="1">
    <citation type="submission" date="2021-02" db="EMBL/GenBank/DDBJ databases">
        <authorList>
            <person name="Dougan E. K."/>
            <person name="Rhodes N."/>
            <person name="Thang M."/>
            <person name="Chan C."/>
        </authorList>
    </citation>
    <scope>NUCLEOTIDE SEQUENCE</scope>
</reference>
<dbReference type="InterPro" id="IPR033140">
    <property type="entry name" value="Lipase_GDXG_put_SER_AS"/>
</dbReference>
<keyword evidence="5 11" id="KW-0812">Transmembrane</keyword>
<evidence type="ECO:0000313" key="13">
    <source>
        <dbReference type="EMBL" id="CAE8621891.1"/>
    </source>
</evidence>
<dbReference type="PROSITE" id="PS51194">
    <property type="entry name" value="HELICASE_CTER"/>
    <property type="match status" value="1"/>
</dbReference>
<feature type="region of interest" description="Disordered" evidence="10">
    <location>
        <begin position="1807"/>
        <end position="1883"/>
    </location>
</feature>
<feature type="region of interest" description="Disordered" evidence="10">
    <location>
        <begin position="1672"/>
        <end position="1738"/>
    </location>
</feature>
<dbReference type="GO" id="GO:0005886">
    <property type="term" value="C:plasma membrane"/>
    <property type="evidence" value="ECO:0007669"/>
    <property type="project" value="UniProtKB-SubCell"/>
</dbReference>
<feature type="transmembrane region" description="Helical" evidence="11">
    <location>
        <begin position="368"/>
        <end position="391"/>
    </location>
</feature>
<dbReference type="InterPro" id="IPR029058">
    <property type="entry name" value="AB_hydrolase_fold"/>
</dbReference>
<feature type="compositionally biased region" description="Polar residues" evidence="10">
    <location>
        <begin position="1847"/>
        <end position="1858"/>
    </location>
</feature>
<dbReference type="PANTHER" id="PTHR33406">
    <property type="entry name" value="MEMBRANE PROTEIN MJ1562-RELATED"/>
    <property type="match status" value="1"/>
</dbReference>
<evidence type="ECO:0000256" key="6">
    <source>
        <dbReference type="ARBA" id="ARBA00022801"/>
    </source>
</evidence>
<evidence type="ECO:0000256" key="2">
    <source>
        <dbReference type="ARBA" id="ARBA00010157"/>
    </source>
</evidence>
<dbReference type="Gene3D" id="3.40.50.300">
    <property type="entry name" value="P-loop containing nucleotide triphosphate hydrolases"/>
    <property type="match status" value="1"/>
</dbReference>
<evidence type="ECO:0000256" key="9">
    <source>
        <dbReference type="PROSITE-ProRule" id="PRU10038"/>
    </source>
</evidence>
<dbReference type="PANTHER" id="PTHR33406:SF6">
    <property type="entry name" value="MEMBRANE PROTEIN YDGH-RELATED"/>
    <property type="match status" value="1"/>
</dbReference>
<feature type="transmembrane region" description="Helical" evidence="11">
    <location>
        <begin position="335"/>
        <end position="356"/>
    </location>
</feature>
<feature type="transmembrane region" description="Helical" evidence="11">
    <location>
        <begin position="292"/>
        <end position="314"/>
    </location>
</feature>
<feature type="region of interest" description="Disordered" evidence="10">
    <location>
        <begin position="2141"/>
        <end position="2160"/>
    </location>
</feature>
<sequence length="2160" mass="237085">MSDDEFDEENESALHHGSSGVGMPKDDADHHETNKLDACMMVVARCVFRCRYFLVFFWVGLTVVLTPPALILVLRRTVGMDKTPPAGTGSAAAMNMLDSQFQSASNKRLEMVVMKCKETCTDLENNEIAKVSMMEIRDRVTRFGETHPAADVSIQSFFDYVGHHQMMNPFHSRDHQSILLFWTWSIPVELKQQAEEFEVELRNFVNSMGEFEGPGAMEVKLTGNVILDHDMMVSILEFALHEINTVWLPILILGVVLRSARLLLLALAPMLFEIIVAFGLMFFVSFKLTVSYYALMMMLMLIMALTWDYALFMLTRYQSERAAGADVEQAILKMISSSGSIVVVSGVVLSVCWSSMLGLPDMFKSFGIAATLAILVCVFAQITLVAPLLAIMPWLGPPAGVPQEPAEGVPDSVMARVEQFRSGPYYCLGRFLTVFPCNLFSFILVYALMMPLTMRFLQNFDVNSFKFVEMGHSFELTMPHGSKTFNTSLQIQKDFDFEMTLMPVLIFATNSMSEEQFLSAEGPESAGTMSAPLVDERLFKLNCEMIKALVNATKDEPYALRAKSFQSPSVPIDNSYVANSIPFGDKLFKDFFGNMMCPSLSQMNAIRTSFLARDVFLTQASKHLDIMWETMVRKNAMLTVVNPVIDPLGPEAFELQSRISQVLREMEAKGQETIPDLRYYIFSPASMVTDLIDVTASALPICFLTCVLICFALIALWFGALLVPFKLFVTVVVPITWTFGAAFYVYEDGVLAPYTNIQGLTPTNDDGLDWTVPVFSLTFLVGLALDYDFFLFERVFEFRTQGFGDREAIQLGLSATGGTISAAGLILGLTFLALVFTSEVPLMNQQGFVFVFSIVVDTFLVRTIAVPALLSMSPWLNYWPRTMPEPKYEWLANGPNKSARGFAHTDTLKHQAALIDALEREGRLELLDEAAKEVIAEGEDSSISLLAIAQVMAHTVDLEEGSAAANGGCSGLSRVLDDAQSTKPWEQQPFRVRKLKLIRACVNGAGWLFGPASRLKDWASCRWLDMGAHLGGIEVAAPGVDPSHVVLYFHGGAFLGASVWTHRELLGRLSAATGARVIAVEYRLAPENPFPAGLEDALAAWLWAQNHCGSGAAISVAGDSAGGNLAFALMLRLAQLGLKQPTCCAVLSPWLLLDPKEVSARHGENVAETIAVAQLPGWRRATDFWSAIYAQGHSRADPLISPLLASEELLRQLPPILIHADADEPLCPDGVEMAARCREAGVLTELKLYNGTVHVHQAFPLLFPRAAKDSLKKIGILQLADGTGPRLAVTGNRFESRLTTQSKVYLTDDVRFRSLQRLFKWEAQVIGGRGSLASGALLGGGLGADGSPSSFREPRAKERTTLDGSLGLQGNVSSRGSGAAAPYAVASPRIRWGSTDLVVSTPMKFCEDLEQFKEDGIFPACIVMDEADALFQGTSRLYLFEIFQALRPRLKIRQMDEQRKPLPDMIPTQFVFSAATMVHIGPFSEGNMLIERFCTAHTVETKHFHRLPAGIGIDNVRWVPASDDWDRRVDQLLELLRTVPCERTLVFVNSVHNCHVLLKFLRDKGWPVVSFMKGPQGRMGPRFRDAQKFAEGQANIMIATDHGGRGIDWHQVDHVVNFQLPSSAVNWIHRVGRTGRMGKRGLVTNFVAGKDQTLSELIQMQLQAGKDLHGAFSRKRSLRRRAQRGLEEIGDSEDTPGEDGSYRLDGGLELLNVGGASASSSGGQQGRKPERSSAPSAEEGTLIGYLSAAALDDSISSSRRAGSRRAAADLPSGDQASEMQRSSRAGQVQGGVGDDESLMELRQRLLASDSESDAEDALSGGESEDEDVATKATARGRAHSPSDAPFSWSQLADSSAGSSLGPAPVRALDRGSDRRKEEEPRRARRYLDQDGLHLRLTWRLSKWGQEETWSSIEEQAGCQSLPEHRHRILVQQDVGATVREDVLSNWCNVCLAKFCCVACEHMPGALLTALLPLGAGLPRLELATEGDFDTCIAVFCYCTDQRCLQLGEDSESVGMAAKAVEKHSCLFLAEWEVARSQAHVARRKRAEQDLCNLQFRIQNASAALSSWLTILDTRRKLNEVAASAATQAVEELEGRWRPQRLDACDGAAASWLLGAERAHASALAASSALWAAAAPDGGHELEESAKRALHPAPGASGRGC</sequence>
<organism evidence="13 14">
    <name type="scientific">Polarella glacialis</name>
    <name type="common">Dinoflagellate</name>
    <dbReference type="NCBI Taxonomy" id="89957"/>
    <lineage>
        <taxon>Eukaryota</taxon>
        <taxon>Sar</taxon>
        <taxon>Alveolata</taxon>
        <taxon>Dinophyceae</taxon>
        <taxon>Suessiales</taxon>
        <taxon>Suessiaceae</taxon>
        <taxon>Polarella</taxon>
    </lineage>
</organism>
<comment type="subcellular location">
    <subcellularLocation>
        <location evidence="1">Cell membrane</location>
        <topology evidence="1">Multi-pass membrane protein</topology>
    </subcellularLocation>
</comment>
<feature type="region of interest" description="Disordered" evidence="10">
    <location>
        <begin position="1756"/>
        <end position="1795"/>
    </location>
</feature>
<comment type="caution">
    <text evidence="13">The sequence shown here is derived from an EMBL/GenBank/DDBJ whole genome shotgun (WGS) entry which is preliminary data.</text>
</comment>
<dbReference type="SUPFAM" id="SSF53474">
    <property type="entry name" value="alpha/beta-Hydrolases"/>
    <property type="match status" value="1"/>
</dbReference>
<evidence type="ECO:0000259" key="12">
    <source>
        <dbReference type="PROSITE" id="PS51194"/>
    </source>
</evidence>
<dbReference type="Gene3D" id="3.40.50.1820">
    <property type="entry name" value="alpha/beta hydrolase"/>
    <property type="match status" value="1"/>
</dbReference>
<dbReference type="PROSITE" id="PS01173">
    <property type="entry name" value="LIPASE_GDXG_HIS"/>
    <property type="match status" value="1"/>
</dbReference>
<dbReference type="Pfam" id="PF07859">
    <property type="entry name" value="Abhydrolase_3"/>
    <property type="match status" value="1"/>
</dbReference>
<dbReference type="Pfam" id="PF03176">
    <property type="entry name" value="MMPL"/>
    <property type="match status" value="2"/>
</dbReference>
<accession>A0A813G6H9</accession>
<gene>
    <name evidence="13" type="ORF">PGLA1383_LOCUS39409</name>
</gene>
<dbReference type="InterPro" id="IPR027417">
    <property type="entry name" value="P-loop_NTPase"/>
</dbReference>
<feature type="compositionally biased region" description="Acidic residues" evidence="10">
    <location>
        <begin position="1"/>
        <end position="11"/>
    </location>
</feature>
<feature type="transmembrane region" description="Helical" evidence="11">
    <location>
        <begin position="727"/>
        <end position="746"/>
    </location>
</feature>
<evidence type="ECO:0000256" key="3">
    <source>
        <dbReference type="ARBA" id="ARBA00010515"/>
    </source>
</evidence>
<feature type="compositionally biased region" description="Basic and acidic residues" evidence="10">
    <location>
        <begin position="1867"/>
        <end position="1883"/>
    </location>
</feature>
<feature type="transmembrane region" description="Helical" evidence="11">
    <location>
        <begin position="425"/>
        <end position="449"/>
    </location>
</feature>
<dbReference type="Gene3D" id="1.20.1640.10">
    <property type="entry name" value="Multidrug efflux transporter AcrB transmembrane domain"/>
    <property type="match status" value="2"/>
</dbReference>
<feature type="transmembrane region" description="Helical" evidence="11">
    <location>
        <begin position="770"/>
        <end position="790"/>
    </location>
</feature>
<dbReference type="Pfam" id="PF00271">
    <property type="entry name" value="Helicase_C"/>
    <property type="match status" value="1"/>
</dbReference>
<evidence type="ECO:0000256" key="8">
    <source>
        <dbReference type="ARBA" id="ARBA00023136"/>
    </source>
</evidence>
<dbReference type="SMART" id="SM00490">
    <property type="entry name" value="HELICc"/>
    <property type="match status" value="1"/>
</dbReference>
<protein>
    <recommendedName>
        <fullName evidence="12">Helicase C-terminal domain-containing protein</fullName>
    </recommendedName>
</protein>
<evidence type="ECO:0000256" key="11">
    <source>
        <dbReference type="SAM" id="Phobius"/>
    </source>
</evidence>
<dbReference type="CDD" id="cd18787">
    <property type="entry name" value="SF2_C_DEAD"/>
    <property type="match status" value="1"/>
</dbReference>
<feature type="region of interest" description="Disordered" evidence="10">
    <location>
        <begin position="1"/>
        <end position="28"/>
    </location>
</feature>
<evidence type="ECO:0000256" key="4">
    <source>
        <dbReference type="ARBA" id="ARBA00022475"/>
    </source>
</evidence>
<dbReference type="InterPro" id="IPR004869">
    <property type="entry name" value="MMPL_dom"/>
</dbReference>
<dbReference type="InterPro" id="IPR050545">
    <property type="entry name" value="Mycobact_MmpL"/>
</dbReference>
<feature type="transmembrane region" description="Helical" evidence="11">
    <location>
        <begin position="811"/>
        <end position="836"/>
    </location>
</feature>
<feature type="compositionally biased region" description="Polar residues" evidence="10">
    <location>
        <begin position="1774"/>
        <end position="1786"/>
    </location>
</feature>
<dbReference type="EMBL" id="CAJNNV010027841">
    <property type="protein sequence ID" value="CAE8621891.1"/>
    <property type="molecule type" value="Genomic_DNA"/>
</dbReference>